<dbReference type="AlphaFoldDB" id="A0A1A6GXP5"/>
<reference evidence="2 3" key="1">
    <citation type="submission" date="2016-06" db="EMBL/GenBank/DDBJ databases">
        <title>The Draft Genome Sequence and Annotation of the Desert Woodrat Neotoma lepida.</title>
        <authorList>
            <person name="Campbell M."/>
            <person name="Oakeson K.F."/>
            <person name="Yandell M."/>
            <person name="Halpert J.R."/>
            <person name="Dearing D."/>
        </authorList>
    </citation>
    <scope>NUCLEOTIDE SEQUENCE [LARGE SCALE GENOMIC DNA]</scope>
    <source>
        <strain evidence="2">417</strain>
        <tissue evidence="2">Liver</tissue>
    </source>
</reference>
<evidence type="ECO:0000313" key="2">
    <source>
        <dbReference type="EMBL" id="OBS70734.1"/>
    </source>
</evidence>
<organism evidence="2 3">
    <name type="scientific">Neotoma lepida</name>
    <name type="common">Desert woodrat</name>
    <dbReference type="NCBI Taxonomy" id="56216"/>
    <lineage>
        <taxon>Eukaryota</taxon>
        <taxon>Metazoa</taxon>
        <taxon>Chordata</taxon>
        <taxon>Craniata</taxon>
        <taxon>Vertebrata</taxon>
        <taxon>Euteleostomi</taxon>
        <taxon>Mammalia</taxon>
        <taxon>Eutheria</taxon>
        <taxon>Euarchontoglires</taxon>
        <taxon>Glires</taxon>
        <taxon>Rodentia</taxon>
        <taxon>Myomorpha</taxon>
        <taxon>Muroidea</taxon>
        <taxon>Cricetidae</taxon>
        <taxon>Neotominae</taxon>
        <taxon>Neotoma</taxon>
    </lineage>
</organism>
<protein>
    <recommendedName>
        <fullName evidence="1">DUF4939 domain-containing protein</fullName>
    </recommendedName>
</protein>
<name>A0A1A6GXP5_NEOLE</name>
<dbReference type="EMBL" id="LZPO01066277">
    <property type="protein sequence ID" value="OBS70734.1"/>
    <property type="molecule type" value="Genomic_DNA"/>
</dbReference>
<accession>A0A1A6GXP5</accession>
<proteinExistence type="predicted"/>
<dbReference type="Pfam" id="PF16297">
    <property type="entry name" value="DUF4939"/>
    <property type="match status" value="1"/>
</dbReference>
<dbReference type="STRING" id="56216.A0A1A6GXP5"/>
<comment type="caution">
    <text evidence="2">The sequence shown here is derived from an EMBL/GenBank/DDBJ whole genome shotgun (WGS) entry which is preliminary data.</text>
</comment>
<dbReference type="OrthoDB" id="9508136at2759"/>
<evidence type="ECO:0000313" key="3">
    <source>
        <dbReference type="Proteomes" id="UP000092124"/>
    </source>
</evidence>
<evidence type="ECO:0000259" key="1">
    <source>
        <dbReference type="Pfam" id="PF16297"/>
    </source>
</evidence>
<sequence length="85" mass="9947">MQKHFRQGFWADLCQVQLWQNPIQFPELFDGNIEPLLESIVQTGSYKLVNDKIFSDELKVMFLTIRLKGPALRYDLPHRKGEPTA</sequence>
<dbReference type="Proteomes" id="UP000092124">
    <property type="component" value="Unassembled WGS sequence"/>
</dbReference>
<keyword evidence="3" id="KW-1185">Reference proteome</keyword>
<dbReference type="InterPro" id="IPR032549">
    <property type="entry name" value="DUF4939"/>
</dbReference>
<feature type="domain" description="DUF4939" evidence="1">
    <location>
        <begin position="10"/>
        <end position="78"/>
    </location>
</feature>
<gene>
    <name evidence="2" type="ORF">A6R68_00718</name>
</gene>